<feature type="compositionally biased region" description="Polar residues" evidence="1">
    <location>
        <begin position="73"/>
        <end position="83"/>
    </location>
</feature>
<gene>
    <name evidence="3" type="ORF">BCR36DRAFT_583159</name>
</gene>
<feature type="compositionally biased region" description="Polar residues" evidence="1">
    <location>
        <begin position="90"/>
        <end position="107"/>
    </location>
</feature>
<proteinExistence type="predicted"/>
<keyword evidence="2" id="KW-0732">Signal</keyword>
<feature type="chain" id="PRO_5012123973" evidence="2">
    <location>
        <begin position="20"/>
        <end position="242"/>
    </location>
</feature>
<feature type="compositionally biased region" description="Low complexity" evidence="1">
    <location>
        <begin position="54"/>
        <end position="65"/>
    </location>
</feature>
<evidence type="ECO:0000313" key="4">
    <source>
        <dbReference type="Proteomes" id="UP000193719"/>
    </source>
</evidence>
<feature type="region of interest" description="Disordered" evidence="1">
    <location>
        <begin position="54"/>
        <end position="202"/>
    </location>
</feature>
<organism evidence="3 4">
    <name type="scientific">Piromyces finnis</name>
    <dbReference type="NCBI Taxonomy" id="1754191"/>
    <lineage>
        <taxon>Eukaryota</taxon>
        <taxon>Fungi</taxon>
        <taxon>Fungi incertae sedis</taxon>
        <taxon>Chytridiomycota</taxon>
        <taxon>Chytridiomycota incertae sedis</taxon>
        <taxon>Neocallimastigomycetes</taxon>
        <taxon>Neocallimastigales</taxon>
        <taxon>Neocallimastigaceae</taxon>
        <taxon>Piromyces</taxon>
    </lineage>
</organism>
<name>A0A1Y1VAF5_9FUNG</name>
<reference evidence="3 4" key="1">
    <citation type="submission" date="2016-08" db="EMBL/GenBank/DDBJ databases">
        <title>Genomes of anaerobic fungi encode conserved fungal cellulosomes for biomass hydrolysis.</title>
        <authorList>
            <consortium name="DOE Joint Genome Institute"/>
            <person name="Haitjema C.H."/>
            <person name="Gilmore S.P."/>
            <person name="Henske J.K."/>
            <person name="Solomon K.V."/>
            <person name="De Groot R."/>
            <person name="Kuo A."/>
            <person name="Mondo S.J."/>
            <person name="Salamov A.A."/>
            <person name="Labutti K."/>
            <person name="Zhao Z."/>
            <person name="Chiniquy J."/>
            <person name="Barry K."/>
            <person name="Brewer H.M."/>
            <person name="Purvine S.O."/>
            <person name="Wright A.T."/>
            <person name="Boxma B."/>
            <person name="Van Alen T."/>
            <person name="Hackstein J.H."/>
            <person name="Baker S.E."/>
            <person name="Grigoriev I.V."/>
            <person name="O'Malley M.A."/>
        </authorList>
    </citation>
    <scope>NUCLEOTIDE SEQUENCE [LARGE SCALE GENOMIC DNA]</scope>
    <source>
        <strain evidence="4">finn</strain>
    </source>
</reference>
<sequence>MKFYNALLLLAATLTLTLGNGLDVSDIEDNISGVGLEDGFGESSEPEIDTNMAPVETPEAPETPVIVPPSFPSVDNNVPTTDSIPPPSMDSVNSNPVTDSVNTNPSVDSVPPYSDNTGVTPPSAEGISGQNVDNGEASDDYGSTDQIDQIDNADVNPQDVVDDGEASDDYGNADGIDQVDGIDSANANDVTSDDEDEGLSTSGKVASGLAGAAALSSAGVFYYIKKSKRAGLQSVRTQITMV</sequence>
<dbReference type="Proteomes" id="UP000193719">
    <property type="component" value="Unassembled WGS sequence"/>
</dbReference>
<comment type="caution">
    <text evidence="3">The sequence shown here is derived from an EMBL/GenBank/DDBJ whole genome shotgun (WGS) entry which is preliminary data.</text>
</comment>
<dbReference type="AlphaFoldDB" id="A0A1Y1VAF5"/>
<evidence type="ECO:0000256" key="2">
    <source>
        <dbReference type="SAM" id="SignalP"/>
    </source>
</evidence>
<evidence type="ECO:0000313" key="3">
    <source>
        <dbReference type="EMBL" id="ORX51099.1"/>
    </source>
</evidence>
<dbReference type="OrthoDB" id="10657496at2759"/>
<keyword evidence="4" id="KW-1185">Reference proteome</keyword>
<dbReference type="EMBL" id="MCFH01000019">
    <property type="protein sequence ID" value="ORX51099.1"/>
    <property type="molecule type" value="Genomic_DNA"/>
</dbReference>
<reference evidence="3 4" key="2">
    <citation type="submission" date="2016-08" db="EMBL/GenBank/DDBJ databases">
        <title>Pervasive Adenine N6-methylation of Active Genes in Fungi.</title>
        <authorList>
            <consortium name="DOE Joint Genome Institute"/>
            <person name="Mondo S.J."/>
            <person name="Dannebaum R.O."/>
            <person name="Kuo R.C."/>
            <person name="Labutti K."/>
            <person name="Haridas S."/>
            <person name="Kuo A."/>
            <person name="Salamov A."/>
            <person name="Ahrendt S.R."/>
            <person name="Lipzen A."/>
            <person name="Sullivan W."/>
            <person name="Andreopoulos W.B."/>
            <person name="Clum A."/>
            <person name="Lindquist E."/>
            <person name="Daum C."/>
            <person name="Ramamoorthy G.K."/>
            <person name="Gryganskyi A."/>
            <person name="Culley D."/>
            <person name="Magnuson J.K."/>
            <person name="James T.Y."/>
            <person name="O'Malley M.A."/>
            <person name="Stajich J.E."/>
            <person name="Spatafora J.W."/>
            <person name="Visel A."/>
            <person name="Grigoriev I.V."/>
        </authorList>
    </citation>
    <scope>NUCLEOTIDE SEQUENCE [LARGE SCALE GENOMIC DNA]</scope>
    <source>
        <strain evidence="4">finn</strain>
    </source>
</reference>
<protein>
    <submittedName>
        <fullName evidence="3">Uncharacterized protein</fullName>
    </submittedName>
</protein>
<accession>A0A1Y1VAF5</accession>
<evidence type="ECO:0000256" key="1">
    <source>
        <dbReference type="SAM" id="MobiDB-lite"/>
    </source>
</evidence>
<feature type="signal peptide" evidence="2">
    <location>
        <begin position="1"/>
        <end position="19"/>
    </location>
</feature>